<name>A0A9D7LN01_9RHOO</name>
<feature type="coiled-coil region" evidence="1">
    <location>
        <begin position="145"/>
        <end position="172"/>
    </location>
</feature>
<feature type="domain" description="Transposase IS110-like N-terminal" evidence="2">
    <location>
        <begin position="16"/>
        <end position="182"/>
    </location>
</feature>
<dbReference type="PANTHER" id="PTHR33055">
    <property type="entry name" value="TRANSPOSASE FOR INSERTION SEQUENCE ELEMENT IS1111A"/>
    <property type="match status" value="1"/>
</dbReference>
<comment type="caution">
    <text evidence="4">The sequence shown here is derived from an EMBL/GenBank/DDBJ whole genome shotgun (WGS) entry which is preliminary data.</text>
</comment>
<dbReference type="Proteomes" id="UP000808146">
    <property type="component" value="Unassembled WGS sequence"/>
</dbReference>
<sequence>MHVCLNTHSPGVQLNVAVDVGCIRHRVAVGLSEGKVLDEFDIAHDGPGLTAFFTRIEHHEREHQATSVAVAMEGFGGYARPLDARVLMHGWRLFNVNNLKLARFKEIFPAPAKTDAIDARRMLQLFQLQDRVPMAKAVLQEVAPIGETEAKLKALTRRRKQLVDDRMRLSRRLQADLQALCPGLLAVTGEADNLWFLNFLTMRDDLTKLKNVRLSTLLATTGIGKGYAAKIRQWQQEATFSNSATYLGAMIVTDARQILALRKQILALEAQLEDLAGQSVMARRIQTVPGFGLICSTELAGEIGSVERFAKTDSLAMYLGVAPLDNSSGKYKGSKVPRQVNRRARDAMMIAAVQHIRSVPASKAYFDKKRAAGKTHQQAVRAVARMLSKVLFSMLKHSEDYVIPDVSNTPESNSVTVP</sequence>
<gene>
    <name evidence="4" type="ORF">IPN75_02415</name>
</gene>
<dbReference type="InterPro" id="IPR047650">
    <property type="entry name" value="Transpos_IS110"/>
</dbReference>
<keyword evidence="1" id="KW-0175">Coiled coil</keyword>
<evidence type="ECO:0000313" key="5">
    <source>
        <dbReference type="Proteomes" id="UP000808146"/>
    </source>
</evidence>
<dbReference type="PANTHER" id="PTHR33055:SF3">
    <property type="entry name" value="PUTATIVE TRANSPOSASE FOR IS117-RELATED"/>
    <property type="match status" value="1"/>
</dbReference>
<evidence type="ECO:0000256" key="1">
    <source>
        <dbReference type="SAM" id="Coils"/>
    </source>
</evidence>
<reference evidence="4" key="1">
    <citation type="submission" date="2020-10" db="EMBL/GenBank/DDBJ databases">
        <title>Connecting structure to function with the recovery of over 1000 high-quality activated sludge metagenome-assembled genomes encoding full-length rRNA genes using long-read sequencing.</title>
        <authorList>
            <person name="Singleton C.M."/>
            <person name="Petriglieri F."/>
            <person name="Kristensen J.M."/>
            <person name="Kirkegaard R.H."/>
            <person name="Michaelsen T.Y."/>
            <person name="Andersen M.H."/>
            <person name="Karst S.M."/>
            <person name="Dueholm M.S."/>
            <person name="Nielsen P.H."/>
            <person name="Albertsen M."/>
        </authorList>
    </citation>
    <scope>NUCLEOTIDE SEQUENCE</scope>
    <source>
        <strain evidence="4">OdNE_18-Q3-R46-58_BAT3C.305</strain>
    </source>
</reference>
<dbReference type="AlphaFoldDB" id="A0A9D7LN01"/>
<dbReference type="GO" id="GO:0004803">
    <property type="term" value="F:transposase activity"/>
    <property type="evidence" value="ECO:0007669"/>
    <property type="project" value="InterPro"/>
</dbReference>
<evidence type="ECO:0000259" key="2">
    <source>
        <dbReference type="Pfam" id="PF01548"/>
    </source>
</evidence>
<dbReference type="EMBL" id="JADKBR010000001">
    <property type="protein sequence ID" value="MBK8889304.1"/>
    <property type="molecule type" value="Genomic_DNA"/>
</dbReference>
<evidence type="ECO:0000313" key="4">
    <source>
        <dbReference type="EMBL" id="MBK8889304.1"/>
    </source>
</evidence>
<protein>
    <submittedName>
        <fullName evidence="4">IS110 family transposase</fullName>
    </submittedName>
</protein>
<evidence type="ECO:0000259" key="3">
    <source>
        <dbReference type="Pfam" id="PF02371"/>
    </source>
</evidence>
<proteinExistence type="predicted"/>
<dbReference type="GO" id="GO:0006313">
    <property type="term" value="P:DNA transposition"/>
    <property type="evidence" value="ECO:0007669"/>
    <property type="project" value="InterPro"/>
</dbReference>
<dbReference type="InterPro" id="IPR003346">
    <property type="entry name" value="Transposase_20"/>
</dbReference>
<feature type="domain" description="Transposase IS116/IS110/IS902 C-terminal" evidence="3">
    <location>
        <begin position="283"/>
        <end position="366"/>
    </location>
</feature>
<dbReference type="Pfam" id="PF01548">
    <property type="entry name" value="DEDD_Tnp_IS110"/>
    <property type="match status" value="1"/>
</dbReference>
<dbReference type="GO" id="GO:0003677">
    <property type="term" value="F:DNA binding"/>
    <property type="evidence" value="ECO:0007669"/>
    <property type="project" value="InterPro"/>
</dbReference>
<accession>A0A9D7LN01</accession>
<dbReference type="InterPro" id="IPR002525">
    <property type="entry name" value="Transp_IS110-like_N"/>
</dbReference>
<dbReference type="NCBIfam" id="NF033542">
    <property type="entry name" value="transpos_IS110"/>
    <property type="match status" value="1"/>
</dbReference>
<organism evidence="4 5">
    <name type="scientific">Candidatus Dechloromonas phosphorivorans</name>
    <dbReference type="NCBI Taxonomy" id="2899244"/>
    <lineage>
        <taxon>Bacteria</taxon>
        <taxon>Pseudomonadati</taxon>
        <taxon>Pseudomonadota</taxon>
        <taxon>Betaproteobacteria</taxon>
        <taxon>Rhodocyclales</taxon>
        <taxon>Azonexaceae</taxon>
        <taxon>Dechloromonas</taxon>
    </lineage>
</organism>
<dbReference type="Pfam" id="PF02371">
    <property type="entry name" value="Transposase_20"/>
    <property type="match status" value="1"/>
</dbReference>